<feature type="transmembrane region" description="Helical" evidence="3">
    <location>
        <begin position="651"/>
        <end position="677"/>
    </location>
</feature>
<comment type="caution">
    <text evidence="4">The sequence shown here is derived from an EMBL/GenBank/DDBJ whole genome shotgun (WGS) entry which is preliminary data.</text>
</comment>
<keyword evidence="3" id="KW-0812">Transmembrane</keyword>
<dbReference type="SUPFAM" id="SSF48371">
    <property type="entry name" value="ARM repeat"/>
    <property type="match status" value="1"/>
</dbReference>
<proteinExistence type="predicted"/>
<keyword evidence="3" id="KW-0472">Membrane</keyword>
<dbReference type="RefSeq" id="WP_173849459.1">
    <property type="nucleotide sequence ID" value="NZ_JAAISB010000024.1"/>
</dbReference>
<keyword evidence="1" id="KW-0175">Coiled coil</keyword>
<feature type="coiled-coil region" evidence="1">
    <location>
        <begin position="55"/>
        <end position="82"/>
    </location>
</feature>
<gene>
    <name evidence="4" type="ORF">LK487_07660</name>
</gene>
<dbReference type="Proteomes" id="UP001197847">
    <property type="component" value="Unassembled WGS sequence"/>
</dbReference>
<dbReference type="InterPro" id="IPR016024">
    <property type="entry name" value="ARM-type_fold"/>
</dbReference>
<evidence type="ECO:0000256" key="1">
    <source>
        <dbReference type="SAM" id="Coils"/>
    </source>
</evidence>
<name>A0AAW4WKE9_9FIRM</name>
<sequence length="958" mass="101119">MAVEFGAKLYLKDNMYATLKKNMELQKSYSQQINDTSSSISKLGKQKADPVITAHDKATEVLNSVRENIDNLSQQKALTKAEVQDEASKKVDEIVEKTKEIKKTAVSPIIHLKDMVSPTVDKIKQRLKEIATTYTPIVRIRDLATQGISKIKNTLGGLGSKAVSAVVRIKDGATAGINKVRVALATVKKIVATPVIKAKDGATKVLSKVKSGLKAVSKVFTPFVKLKDGATKVLGSIKSSLKDVGKMISKPMVAVRDGASKVLGSIKDKLKSLAKGVTVAVSVAGGAVLGGALNEGAKLQQSTGGVQTLFKGDADKVIENANKAYQTVGISANDYMEQVTSFSASLLSSLGGDTAKSAEVANTAMIDMADNANKMGTDMGSIHNAYQGFAKQNYTMLDNLKLGYGGTKEEMDRLLKDAQAITGTKYDINNLADVYTAIGVIQDKLNITGTTAKEAEQTFSGSFAMMKASVTNLLGNLSVGDGEAVARSMGELVESASTFFFGNFIPMLQTIFSNLPTAIGTAVEKVAPQIKENVLPLLTSIKDAIFTGLGNIGIDTGALQAIFDQLFNVKVDGGGISSMFSGLKDGIVQAINTILPIIPPIISAVQQIAPVVGQVISTIMSGVAQIIPYIVPVIQTITNIIVTAMPVIQQIITVVINAIVAIMPTLSSIFTFVGNVIQQVLTMIGNHMGLFQTIVSVVVTVVSTVWQTLAPIISAVVDVILTVVDGLLTGIETVFNFLAPYISQIWGSICGFFDSASSTITTIVETIKSVFQGLFDAVSTIFGGISSAVSTAIGTVTSVISGAIDAISGFVDKIGGAISKAKDFVGSGVDKVKGALGFAYGKDRVPYDNYPAILHAGEKVLTRNQADQYERQMSTRGVQLKDVTPLDRDSSGDSSNTQVQTVQGGDTGNSKSGNWSINIGDITFPNAQMGSERDVKATADELVTEIVARLTKLSPNMT</sequence>
<organism evidence="4 5">
    <name type="scientific">Agathobacter rectalis</name>
    <dbReference type="NCBI Taxonomy" id="39491"/>
    <lineage>
        <taxon>Bacteria</taxon>
        <taxon>Bacillati</taxon>
        <taxon>Bacillota</taxon>
        <taxon>Clostridia</taxon>
        <taxon>Lachnospirales</taxon>
        <taxon>Lachnospiraceae</taxon>
        <taxon>Agathobacter</taxon>
    </lineage>
</organism>
<dbReference type="EMBL" id="JAJFBX010000008">
    <property type="protein sequence ID" value="MCC2746907.1"/>
    <property type="molecule type" value="Genomic_DNA"/>
</dbReference>
<evidence type="ECO:0000313" key="4">
    <source>
        <dbReference type="EMBL" id="MCC2746907.1"/>
    </source>
</evidence>
<evidence type="ECO:0000256" key="2">
    <source>
        <dbReference type="SAM" id="MobiDB-lite"/>
    </source>
</evidence>
<keyword evidence="3" id="KW-1133">Transmembrane helix</keyword>
<dbReference type="AlphaFoldDB" id="A0AAW4WKE9"/>
<feature type="transmembrane region" description="Helical" evidence="3">
    <location>
        <begin position="712"/>
        <end position="738"/>
    </location>
</feature>
<feature type="compositionally biased region" description="Polar residues" evidence="2">
    <location>
        <begin position="892"/>
        <end position="914"/>
    </location>
</feature>
<dbReference type="Gene3D" id="1.20.120.20">
    <property type="entry name" value="Apolipoprotein"/>
    <property type="match status" value="1"/>
</dbReference>
<reference evidence="4" key="1">
    <citation type="submission" date="2021-10" db="EMBL/GenBank/DDBJ databases">
        <title>Collection of gut derived symbiotic bacterial strains cultured from healthy donors.</title>
        <authorList>
            <person name="Lin H."/>
            <person name="Littmann E."/>
            <person name="Claire K."/>
            <person name="Pamer E."/>
        </authorList>
    </citation>
    <scope>NUCLEOTIDE SEQUENCE</scope>
    <source>
        <strain evidence="4">MSK.22.92</strain>
    </source>
</reference>
<evidence type="ECO:0000256" key="3">
    <source>
        <dbReference type="SAM" id="Phobius"/>
    </source>
</evidence>
<feature type="transmembrane region" description="Helical" evidence="3">
    <location>
        <begin position="689"/>
        <end position="706"/>
    </location>
</feature>
<protein>
    <submittedName>
        <fullName evidence="4">Uncharacterized protein</fullName>
    </submittedName>
</protein>
<accession>A0AAW4WKE9</accession>
<feature type="region of interest" description="Disordered" evidence="2">
    <location>
        <begin position="872"/>
        <end position="914"/>
    </location>
</feature>
<evidence type="ECO:0000313" key="5">
    <source>
        <dbReference type="Proteomes" id="UP001197847"/>
    </source>
</evidence>